<name>A0A9X3N224_9ACTN</name>
<dbReference type="EMBL" id="JAPDOD010000077">
    <property type="protein sequence ID" value="MDA0166827.1"/>
    <property type="molecule type" value="Genomic_DNA"/>
</dbReference>
<proteinExistence type="predicted"/>
<sequence>MTAVRVAIAAPADESVLVSPATVALQGRLDEPVAIGLYFRWYSSLGPASKDHYALNEQALTDAAAVLRPALAAGTHVLTFAASDQLGQDAAAQAATRSGGVAGGAAGPTKCIVHVLRATLRAPAAGASLSKAGAQIDAEGPPLWGDAGYQAINRLRYRLRFDPSPADGRPSADLVPALTVVAGGAVRYSGTLPPQLGSGAYTLRLRVEDKLDANVHAEDARAVVITA</sequence>
<organism evidence="1 2">
    <name type="scientific">Solirubrobacter ginsenosidimutans</name>
    <dbReference type="NCBI Taxonomy" id="490573"/>
    <lineage>
        <taxon>Bacteria</taxon>
        <taxon>Bacillati</taxon>
        <taxon>Actinomycetota</taxon>
        <taxon>Thermoleophilia</taxon>
        <taxon>Solirubrobacterales</taxon>
        <taxon>Solirubrobacteraceae</taxon>
        <taxon>Solirubrobacter</taxon>
    </lineage>
</organism>
<protein>
    <submittedName>
        <fullName evidence="1">Uncharacterized protein</fullName>
    </submittedName>
</protein>
<keyword evidence="2" id="KW-1185">Reference proteome</keyword>
<evidence type="ECO:0000313" key="2">
    <source>
        <dbReference type="Proteomes" id="UP001149140"/>
    </source>
</evidence>
<dbReference type="Proteomes" id="UP001149140">
    <property type="component" value="Unassembled WGS sequence"/>
</dbReference>
<reference evidence="1" key="1">
    <citation type="submission" date="2022-10" db="EMBL/GenBank/DDBJ databases">
        <title>The WGS of Solirubrobacter ginsenosidimutans DSM 21036.</title>
        <authorList>
            <person name="Jiang Z."/>
        </authorList>
    </citation>
    <scope>NUCLEOTIDE SEQUENCE</scope>
    <source>
        <strain evidence="1">DSM 21036</strain>
    </source>
</reference>
<comment type="caution">
    <text evidence="1">The sequence shown here is derived from an EMBL/GenBank/DDBJ whole genome shotgun (WGS) entry which is preliminary data.</text>
</comment>
<gene>
    <name evidence="1" type="ORF">OM076_41585</name>
</gene>
<accession>A0A9X3N224</accession>
<dbReference type="AlphaFoldDB" id="A0A9X3N224"/>
<evidence type="ECO:0000313" key="1">
    <source>
        <dbReference type="EMBL" id="MDA0166827.1"/>
    </source>
</evidence>